<keyword evidence="9" id="KW-1185">Reference proteome</keyword>
<keyword evidence="5 6" id="KW-0472">Membrane</keyword>
<gene>
    <name evidence="8" type="ORF">Pth03_44840</name>
</gene>
<keyword evidence="4 6" id="KW-1133">Transmembrane helix</keyword>
<evidence type="ECO:0000256" key="3">
    <source>
        <dbReference type="ARBA" id="ARBA00022692"/>
    </source>
</evidence>
<dbReference type="Pfam" id="PF12696">
    <property type="entry name" value="TraG-D_C"/>
    <property type="match status" value="1"/>
</dbReference>
<dbReference type="EMBL" id="BOOR01000033">
    <property type="protein sequence ID" value="GII56095.1"/>
    <property type="molecule type" value="Genomic_DNA"/>
</dbReference>
<dbReference type="AlphaFoldDB" id="A0A8J3V4T1"/>
<feature type="domain" description="TraD/TraG TraM recognition site" evidence="7">
    <location>
        <begin position="419"/>
        <end position="536"/>
    </location>
</feature>
<accession>A0A8J3V4T1</accession>
<feature type="transmembrane region" description="Helical" evidence="6">
    <location>
        <begin position="81"/>
        <end position="105"/>
    </location>
</feature>
<sequence>MERAMTRAVGPRPGFTTHGATGAWVALLAGWGVVAFFGLIWVAARIAAGLFGGNVGQFGTDFVLEVVEGRTAAAWPGTPTLAVVVVASLLITGALTVVVGAWGFVVGRLPDPVDPVAALADNPGLAALKPDAAERKALELRPYIKGPLMPCDVGLALGDLMHSGPTLYASWEDTIVAFMAPRSGKTTCLSIPYVLSAPGPVIATSNKADLWAATAALRAAEGAVWLFDPQRITYQPQSWWWDPLRGLATVEEAHRLAGHFVLTVDDGTKRDLWGPAAQDLLCALFLAAAYSGRTLRDVAKWLDAPAVPTPAELLEDAEFSLLASSLRGAQNGAVETRDGIYQTARTAAKALRDEAIVSWVTPSTLPVFDPRAFAAGTDALYLLSKSRSAASPLIAALTDTAMRAAERRAERAGGRLDPPMVVCLDEAANICRIADLPELYSHFGSRGIVPVTILQSYEQGVTVWGEAGMAALWGAATRKVIGAGVDSPRLARDLATLVGQHDVPVRSVSYADGRASEQISLRRQDIMEPAAIRALPPGTALLLATGGRPALISLLPWYRSRDADRIQACRDQLEGLIAEGAAR</sequence>
<name>A0A8J3V4T1_9ACTN</name>
<dbReference type="GO" id="GO:0005886">
    <property type="term" value="C:plasma membrane"/>
    <property type="evidence" value="ECO:0007669"/>
    <property type="project" value="UniProtKB-SubCell"/>
</dbReference>
<dbReference type="InterPro" id="IPR032689">
    <property type="entry name" value="TraG-D_C"/>
</dbReference>
<evidence type="ECO:0000256" key="1">
    <source>
        <dbReference type="ARBA" id="ARBA00004651"/>
    </source>
</evidence>
<evidence type="ECO:0000256" key="6">
    <source>
        <dbReference type="SAM" id="Phobius"/>
    </source>
</evidence>
<dbReference type="Gene3D" id="3.40.50.300">
    <property type="entry name" value="P-loop containing nucleotide triphosphate hydrolases"/>
    <property type="match status" value="1"/>
</dbReference>
<comment type="subcellular location">
    <subcellularLocation>
        <location evidence="1">Cell membrane</location>
        <topology evidence="1">Multi-pass membrane protein</topology>
    </subcellularLocation>
</comment>
<dbReference type="Proteomes" id="UP000605992">
    <property type="component" value="Unassembled WGS sequence"/>
</dbReference>
<dbReference type="PANTHER" id="PTHR37937">
    <property type="entry name" value="CONJUGATIVE TRANSFER: DNA TRANSPORT"/>
    <property type="match status" value="1"/>
</dbReference>
<dbReference type="CDD" id="cd01127">
    <property type="entry name" value="TrwB_TraG_TraD_VirD4"/>
    <property type="match status" value="1"/>
</dbReference>
<dbReference type="InterPro" id="IPR051539">
    <property type="entry name" value="T4SS-coupling_protein"/>
</dbReference>
<reference evidence="8" key="1">
    <citation type="submission" date="2021-01" db="EMBL/GenBank/DDBJ databases">
        <title>Whole genome shotgun sequence of Planotetraspora thailandica NBRC 104271.</title>
        <authorList>
            <person name="Komaki H."/>
            <person name="Tamura T."/>
        </authorList>
    </citation>
    <scope>NUCLEOTIDE SEQUENCE</scope>
    <source>
        <strain evidence="8">NBRC 104271</strain>
    </source>
</reference>
<proteinExistence type="predicted"/>
<evidence type="ECO:0000256" key="4">
    <source>
        <dbReference type="ARBA" id="ARBA00022989"/>
    </source>
</evidence>
<protein>
    <recommendedName>
        <fullName evidence="7">TraD/TraG TraM recognition site domain-containing protein</fullName>
    </recommendedName>
</protein>
<dbReference type="InterPro" id="IPR027417">
    <property type="entry name" value="P-loop_NTPase"/>
</dbReference>
<feature type="transmembrane region" description="Helical" evidence="6">
    <location>
        <begin position="21"/>
        <end position="44"/>
    </location>
</feature>
<keyword evidence="2" id="KW-1003">Cell membrane</keyword>
<dbReference type="SUPFAM" id="SSF52540">
    <property type="entry name" value="P-loop containing nucleoside triphosphate hydrolases"/>
    <property type="match status" value="1"/>
</dbReference>
<comment type="caution">
    <text evidence="8">The sequence shown here is derived from an EMBL/GenBank/DDBJ whole genome shotgun (WGS) entry which is preliminary data.</text>
</comment>
<evidence type="ECO:0000313" key="8">
    <source>
        <dbReference type="EMBL" id="GII56095.1"/>
    </source>
</evidence>
<evidence type="ECO:0000256" key="5">
    <source>
        <dbReference type="ARBA" id="ARBA00023136"/>
    </source>
</evidence>
<evidence type="ECO:0000256" key="2">
    <source>
        <dbReference type="ARBA" id="ARBA00022475"/>
    </source>
</evidence>
<evidence type="ECO:0000313" key="9">
    <source>
        <dbReference type="Proteomes" id="UP000605992"/>
    </source>
</evidence>
<dbReference type="PANTHER" id="PTHR37937:SF1">
    <property type="entry name" value="CONJUGATIVE TRANSFER: DNA TRANSPORT"/>
    <property type="match status" value="1"/>
</dbReference>
<keyword evidence="3 6" id="KW-0812">Transmembrane</keyword>
<evidence type="ECO:0000259" key="7">
    <source>
        <dbReference type="Pfam" id="PF12696"/>
    </source>
</evidence>
<organism evidence="8 9">
    <name type="scientific">Planotetraspora thailandica</name>
    <dbReference type="NCBI Taxonomy" id="487172"/>
    <lineage>
        <taxon>Bacteria</taxon>
        <taxon>Bacillati</taxon>
        <taxon>Actinomycetota</taxon>
        <taxon>Actinomycetes</taxon>
        <taxon>Streptosporangiales</taxon>
        <taxon>Streptosporangiaceae</taxon>
        <taxon>Planotetraspora</taxon>
    </lineage>
</organism>